<dbReference type="HOGENOM" id="CLU_2397556_0_0_5"/>
<comment type="caution">
    <text evidence="1">The sequence shown here is derived from an EMBL/GenBank/DDBJ whole genome shotgun (WGS) entry which is preliminary data.</text>
</comment>
<keyword evidence="2" id="KW-1185">Reference proteome</keyword>
<dbReference type="EMBL" id="CANI01000035">
    <property type="protein sequence ID" value="CCM78145.1"/>
    <property type="molecule type" value="Genomic_DNA"/>
</dbReference>
<dbReference type="eggNOG" id="ENOG5031QIZ">
    <property type="taxonomic scope" value="Bacteria"/>
</dbReference>
<reference evidence="1 2" key="1">
    <citation type="journal article" date="2013" name="Genome Announc.">
        <title>Draft Genome Sequence of Rhizobium mesoamericanum STM3625, a Nitrogen-Fixing Symbiont of Mimosa pudica Isolated in French Guiana (South America).</title>
        <authorList>
            <person name="Moulin L."/>
            <person name="Mornico D."/>
            <person name="Melkonian R."/>
            <person name="Klonowska A."/>
        </authorList>
    </citation>
    <scope>NUCLEOTIDE SEQUENCE [LARGE SCALE GENOMIC DNA]</scope>
    <source>
        <strain evidence="1 2">STM3625</strain>
    </source>
</reference>
<proteinExistence type="predicted"/>
<organism evidence="1 2">
    <name type="scientific">Rhizobium mesoamericanum STM3625</name>
    <dbReference type="NCBI Taxonomy" id="1211777"/>
    <lineage>
        <taxon>Bacteria</taxon>
        <taxon>Pseudomonadati</taxon>
        <taxon>Pseudomonadota</taxon>
        <taxon>Alphaproteobacteria</taxon>
        <taxon>Hyphomicrobiales</taxon>
        <taxon>Rhizobiaceae</taxon>
        <taxon>Rhizobium/Agrobacterium group</taxon>
        <taxon>Rhizobium</taxon>
    </lineage>
</organism>
<protein>
    <submittedName>
        <fullName evidence="1">Uncharacterized protein</fullName>
    </submittedName>
</protein>
<evidence type="ECO:0000313" key="2">
    <source>
        <dbReference type="Proteomes" id="UP000009319"/>
    </source>
</evidence>
<dbReference type="Proteomes" id="UP000009319">
    <property type="component" value="Unassembled WGS sequence"/>
</dbReference>
<dbReference type="AlphaFoldDB" id="K0Q1L4"/>
<accession>K0Q1L4</accession>
<gene>
    <name evidence="1" type="ORF">BN77_p10101</name>
</gene>
<evidence type="ECO:0000313" key="1">
    <source>
        <dbReference type="EMBL" id="CCM78145.1"/>
    </source>
</evidence>
<name>K0Q1L4_9HYPH</name>
<sequence length="93" mass="9941">MQLIETHVGAVTDGKLLVEFVGEGGELVSVRMIADDDSLDGGHAVRRAKEILVQLTAFGNEFDETTQSLRADLFEDPTLQGDATDVAPGSSEH</sequence>
<dbReference type="RefSeq" id="WP_007535650.1">
    <property type="nucleotide sequence ID" value="NZ_HF536773.1"/>
</dbReference>